<dbReference type="InterPro" id="IPR011990">
    <property type="entry name" value="TPR-like_helical_dom_sf"/>
</dbReference>
<sequence length="212" mass="24156">MSSDNDSKLKEKDAITQYNLALSYEKEKDFKKAFNCYLKSAEYGYKNAQYKLAILYEKGEGTQMNMAAARKDGDAENVGISDLDKVNCWYHEAANDDNKVALYHLGEFYELGKGVDKNLTRALEFYKASANKGYLDAQYKMGYFYDHGIVSFRQWSPGDHKEVNDVISQDFYELGVGIFHKRKIARLIKIWEETIVEAELDALLILGAGSFG</sequence>
<dbReference type="AlphaFoldDB" id="A0A9W4SA53"/>
<gene>
    <name evidence="1" type="ORF">FWILDA_LOCUS533</name>
</gene>
<dbReference type="Proteomes" id="UP001153678">
    <property type="component" value="Unassembled WGS sequence"/>
</dbReference>
<evidence type="ECO:0000313" key="2">
    <source>
        <dbReference type="Proteomes" id="UP001153678"/>
    </source>
</evidence>
<proteinExistence type="predicted"/>
<name>A0A9W4SA53_9GLOM</name>
<dbReference type="PANTHER" id="PTHR45011">
    <property type="entry name" value="DAP3-BINDING CELL DEATH ENHANCER 1"/>
    <property type="match status" value="1"/>
</dbReference>
<dbReference type="PANTHER" id="PTHR45011:SF1">
    <property type="entry name" value="DAP3-BINDING CELL DEATH ENHANCER 1"/>
    <property type="match status" value="1"/>
</dbReference>
<dbReference type="Pfam" id="PF08238">
    <property type="entry name" value="Sel1"/>
    <property type="match status" value="4"/>
</dbReference>
<dbReference type="SUPFAM" id="SSF81901">
    <property type="entry name" value="HCP-like"/>
    <property type="match status" value="2"/>
</dbReference>
<accession>A0A9W4SA53</accession>
<comment type="caution">
    <text evidence="1">The sequence shown here is derived from an EMBL/GenBank/DDBJ whole genome shotgun (WGS) entry which is preliminary data.</text>
</comment>
<dbReference type="SMART" id="SM00671">
    <property type="entry name" value="SEL1"/>
    <property type="match status" value="3"/>
</dbReference>
<dbReference type="EMBL" id="CAMKVN010000035">
    <property type="protein sequence ID" value="CAI2162390.1"/>
    <property type="molecule type" value="Genomic_DNA"/>
</dbReference>
<dbReference type="Gene3D" id="1.25.40.10">
    <property type="entry name" value="Tetratricopeptide repeat domain"/>
    <property type="match status" value="2"/>
</dbReference>
<dbReference type="InterPro" id="IPR052748">
    <property type="entry name" value="ISR_Activator"/>
</dbReference>
<dbReference type="InterPro" id="IPR006597">
    <property type="entry name" value="Sel1-like"/>
</dbReference>
<reference evidence="1" key="1">
    <citation type="submission" date="2022-08" db="EMBL/GenBank/DDBJ databases">
        <authorList>
            <person name="Kallberg Y."/>
            <person name="Tangrot J."/>
            <person name="Rosling A."/>
        </authorList>
    </citation>
    <scope>NUCLEOTIDE SEQUENCE</scope>
    <source>
        <strain evidence="1">Wild A</strain>
    </source>
</reference>
<evidence type="ECO:0000313" key="1">
    <source>
        <dbReference type="EMBL" id="CAI2162390.1"/>
    </source>
</evidence>
<organism evidence="1 2">
    <name type="scientific">Funneliformis geosporum</name>
    <dbReference type="NCBI Taxonomy" id="1117311"/>
    <lineage>
        <taxon>Eukaryota</taxon>
        <taxon>Fungi</taxon>
        <taxon>Fungi incertae sedis</taxon>
        <taxon>Mucoromycota</taxon>
        <taxon>Glomeromycotina</taxon>
        <taxon>Glomeromycetes</taxon>
        <taxon>Glomerales</taxon>
        <taxon>Glomeraceae</taxon>
        <taxon>Funneliformis</taxon>
    </lineage>
</organism>
<keyword evidence="2" id="KW-1185">Reference proteome</keyword>
<dbReference type="OrthoDB" id="2384430at2759"/>
<protein>
    <submittedName>
        <fullName evidence="1">12162_t:CDS:1</fullName>
    </submittedName>
</protein>